<evidence type="ECO:0000256" key="1">
    <source>
        <dbReference type="ARBA" id="ARBA00038125"/>
    </source>
</evidence>
<feature type="region of interest" description="Disordered" evidence="2">
    <location>
        <begin position="117"/>
        <end position="151"/>
    </location>
</feature>
<organism evidence="3 4">
    <name type="scientific">Stylophora pistillata</name>
    <name type="common">Smooth cauliflower coral</name>
    <dbReference type="NCBI Taxonomy" id="50429"/>
    <lineage>
        <taxon>Eukaryota</taxon>
        <taxon>Metazoa</taxon>
        <taxon>Cnidaria</taxon>
        <taxon>Anthozoa</taxon>
        <taxon>Hexacorallia</taxon>
        <taxon>Scleractinia</taxon>
        <taxon>Astrocoeniina</taxon>
        <taxon>Pocilloporidae</taxon>
        <taxon>Stylophora</taxon>
    </lineage>
</organism>
<evidence type="ECO:0000313" key="3">
    <source>
        <dbReference type="EMBL" id="PFX27889.1"/>
    </source>
</evidence>
<reference evidence="4" key="1">
    <citation type="journal article" date="2017" name="bioRxiv">
        <title>Comparative analysis of the genomes of Stylophora pistillata and Acropora digitifera provides evidence for extensive differences between species of corals.</title>
        <authorList>
            <person name="Voolstra C.R."/>
            <person name="Li Y."/>
            <person name="Liew Y.J."/>
            <person name="Baumgarten S."/>
            <person name="Zoccola D."/>
            <person name="Flot J.-F."/>
            <person name="Tambutte S."/>
            <person name="Allemand D."/>
            <person name="Aranda M."/>
        </authorList>
    </citation>
    <scope>NUCLEOTIDE SEQUENCE [LARGE SCALE GENOMIC DNA]</scope>
</reference>
<dbReference type="OrthoDB" id="1681166at2759"/>
<comment type="caution">
    <text evidence="3">The sequence shown here is derived from an EMBL/GenBank/DDBJ whole genome shotgun (WGS) entry which is preliminary data.</text>
</comment>
<feature type="compositionally biased region" description="Polar residues" evidence="2">
    <location>
        <begin position="134"/>
        <end position="144"/>
    </location>
</feature>
<gene>
    <name evidence="3" type="ORF">AWC38_SpisGene7378</name>
</gene>
<sequence length="339" mass="37937">MAVATRPRRQIYVRPRSELITVLNWRQISDDRTEKWRSETCLDAKFFEDQDRPINTGYICGSYELTRGHLEESEDREMATAKDLDTPDIKTAAKRSELTINLKPANVQVKPRLVKAQSMANLPSKSGGLERGNTRPNNSEPTKLNSRRKSALDVSLAKLRHEMNSLRRQDMELLEQLLSLNNSIQEFKLSQHASLTDMSDSSSDECEPETAMEKPLKVKRWHSRGSLASDGSGYHSASSRLSIGSNPSLNVSDVGSYDSGHESGAGLKSCRRRSRGKFGSGDLRRVSFGTVSERGSGSEIFSNGSDVTFPAQAVRRNSEYRVAEIRPIKTLSKRQSTIW</sequence>
<comment type="similarity">
    <text evidence="1">Belongs to the FAM89 family.</text>
</comment>
<dbReference type="Proteomes" id="UP000225706">
    <property type="component" value="Unassembled WGS sequence"/>
</dbReference>
<dbReference type="STRING" id="50429.A0A2B4SFK5"/>
<protein>
    <submittedName>
        <fullName evidence="3">Uncharacterized protein</fullName>
    </submittedName>
</protein>
<dbReference type="PANTHER" id="PTHR46949:SF1">
    <property type="entry name" value="AT07979P2"/>
    <property type="match status" value="1"/>
</dbReference>
<dbReference type="PANTHER" id="PTHR46949">
    <property type="entry name" value="LEUCINE REPEAT ADAPTER PROTEIN 25"/>
    <property type="match status" value="1"/>
</dbReference>
<keyword evidence="4" id="KW-1185">Reference proteome</keyword>
<proteinExistence type="inferred from homology"/>
<feature type="region of interest" description="Disordered" evidence="2">
    <location>
        <begin position="194"/>
        <end position="222"/>
    </location>
</feature>
<evidence type="ECO:0000256" key="2">
    <source>
        <dbReference type="SAM" id="MobiDB-lite"/>
    </source>
</evidence>
<feature type="region of interest" description="Disordered" evidence="2">
    <location>
        <begin position="254"/>
        <end position="274"/>
    </location>
</feature>
<name>A0A2B4SFK5_STYPI</name>
<dbReference type="AlphaFoldDB" id="A0A2B4SFK5"/>
<evidence type="ECO:0000313" key="4">
    <source>
        <dbReference type="Proteomes" id="UP000225706"/>
    </source>
</evidence>
<accession>A0A2B4SFK5</accession>
<dbReference type="EMBL" id="LSMT01000093">
    <property type="protein sequence ID" value="PFX27889.1"/>
    <property type="molecule type" value="Genomic_DNA"/>
</dbReference>